<sequence length="69" mass="7455">MSGLALRRQHGAPGSRAHRAAVTKIPIQVVYSPQLTKLQLNKTTQDAMPITLHSGTFDAVSRSCTIVKV</sequence>
<comment type="caution">
    <text evidence="1">The sequence shown here is derived from an EMBL/GenBank/DDBJ whole genome shotgun (WGS) entry which is preliminary data.</text>
</comment>
<accession>A0A8S4DLE2</accession>
<evidence type="ECO:0000313" key="1">
    <source>
        <dbReference type="EMBL" id="CAG9098988.1"/>
    </source>
</evidence>
<proteinExistence type="predicted"/>
<dbReference type="Proteomes" id="UP000653454">
    <property type="component" value="Unassembled WGS sequence"/>
</dbReference>
<organism evidence="1 2">
    <name type="scientific">Plutella xylostella</name>
    <name type="common">Diamondback moth</name>
    <name type="synonym">Plutella maculipennis</name>
    <dbReference type="NCBI Taxonomy" id="51655"/>
    <lineage>
        <taxon>Eukaryota</taxon>
        <taxon>Metazoa</taxon>
        <taxon>Ecdysozoa</taxon>
        <taxon>Arthropoda</taxon>
        <taxon>Hexapoda</taxon>
        <taxon>Insecta</taxon>
        <taxon>Pterygota</taxon>
        <taxon>Neoptera</taxon>
        <taxon>Endopterygota</taxon>
        <taxon>Lepidoptera</taxon>
        <taxon>Glossata</taxon>
        <taxon>Ditrysia</taxon>
        <taxon>Yponomeutoidea</taxon>
        <taxon>Plutellidae</taxon>
        <taxon>Plutella</taxon>
    </lineage>
</organism>
<dbReference type="AlphaFoldDB" id="A0A8S4DLE2"/>
<gene>
    <name evidence="1" type="ORF">PLXY2_LOCUS2009</name>
</gene>
<evidence type="ECO:0000313" key="2">
    <source>
        <dbReference type="Proteomes" id="UP000653454"/>
    </source>
</evidence>
<dbReference type="EMBL" id="CAJHNJ030000005">
    <property type="protein sequence ID" value="CAG9098988.1"/>
    <property type="molecule type" value="Genomic_DNA"/>
</dbReference>
<protein>
    <submittedName>
        <fullName evidence="1">(diamondback moth) hypothetical protein</fullName>
    </submittedName>
</protein>
<keyword evidence="2" id="KW-1185">Reference proteome</keyword>
<name>A0A8S4DLE2_PLUXY</name>
<reference evidence="1" key="1">
    <citation type="submission" date="2020-11" db="EMBL/GenBank/DDBJ databases">
        <authorList>
            <person name="Whiteford S."/>
        </authorList>
    </citation>
    <scope>NUCLEOTIDE SEQUENCE</scope>
</reference>